<keyword evidence="2" id="KW-1133">Transmembrane helix</keyword>
<feature type="transmembrane region" description="Helical" evidence="2">
    <location>
        <begin position="9"/>
        <end position="27"/>
    </location>
</feature>
<evidence type="ECO:0000256" key="2">
    <source>
        <dbReference type="SAM" id="Phobius"/>
    </source>
</evidence>
<dbReference type="Proteomes" id="UP001606301">
    <property type="component" value="Unassembled WGS sequence"/>
</dbReference>
<dbReference type="EMBL" id="JBIGHW010000003">
    <property type="protein sequence ID" value="MFG6440450.1"/>
    <property type="molecule type" value="Genomic_DNA"/>
</dbReference>
<evidence type="ECO:0000313" key="4">
    <source>
        <dbReference type="Proteomes" id="UP001606301"/>
    </source>
</evidence>
<evidence type="ECO:0008006" key="5">
    <source>
        <dbReference type="Google" id="ProtNLM"/>
    </source>
</evidence>
<accession>A0ABW7FFE4</accession>
<gene>
    <name evidence="3" type="ORF">ACG0Z3_07110</name>
</gene>
<keyword evidence="2" id="KW-0812">Transmembrane</keyword>
<feature type="compositionally biased region" description="Pro residues" evidence="1">
    <location>
        <begin position="113"/>
        <end position="125"/>
    </location>
</feature>
<name>A0ABW7FFE4_9BURK</name>
<dbReference type="RefSeq" id="WP_394396562.1">
    <property type="nucleotide sequence ID" value="NZ_JBIGHW010000003.1"/>
</dbReference>
<proteinExistence type="predicted"/>
<sequence>MRRPRLRTLVLVAMVVVTLATLGWWAWGPPGVAVELARRSWRMEILVERLRLETDSAWCDELPPDARDISRRVVADTSGQRGASAEHCRFSQLVWRRSWIAKREGGPAQRPEWPNPPLRMAPPGEPGSERVGRREAFYEIELRDRQDHAWICRVDAARWQQLREGMRFRVPVDRFGTANCPAMYASDL</sequence>
<protein>
    <recommendedName>
        <fullName evidence="5">DUF1850 domain-containing protein</fullName>
    </recommendedName>
</protein>
<comment type="caution">
    <text evidence="3">The sequence shown here is derived from an EMBL/GenBank/DDBJ whole genome shotgun (WGS) entry which is preliminary data.</text>
</comment>
<organism evidence="3 4">
    <name type="scientific">Pelomonas margarita</name>
    <dbReference type="NCBI Taxonomy" id="3299031"/>
    <lineage>
        <taxon>Bacteria</taxon>
        <taxon>Pseudomonadati</taxon>
        <taxon>Pseudomonadota</taxon>
        <taxon>Betaproteobacteria</taxon>
        <taxon>Burkholderiales</taxon>
        <taxon>Sphaerotilaceae</taxon>
        <taxon>Roseateles</taxon>
    </lineage>
</organism>
<reference evidence="3 4" key="1">
    <citation type="submission" date="2024-08" db="EMBL/GenBank/DDBJ databases">
        <authorList>
            <person name="Lu H."/>
        </authorList>
    </citation>
    <scope>NUCLEOTIDE SEQUENCE [LARGE SCALE GENOMIC DNA]</scope>
    <source>
        <strain evidence="3 4">LKC17W</strain>
    </source>
</reference>
<evidence type="ECO:0000313" key="3">
    <source>
        <dbReference type="EMBL" id="MFG6440450.1"/>
    </source>
</evidence>
<evidence type="ECO:0000256" key="1">
    <source>
        <dbReference type="SAM" id="MobiDB-lite"/>
    </source>
</evidence>
<keyword evidence="2" id="KW-0472">Membrane</keyword>
<feature type="region of interest" description="Disordered" evidence="1">
    <location>
        <begin position="105"/>
        <end position="130"/>
    </location>
</feature>
<keyword evidence="4" id="KW-1185">Reference proteome</keyword>